<accession>A0A1R4K2S4</accession>
<name>A0A1R4K2S4_9MICO</name>
<dbReference type="Proteomes" id="UP000196778">
    <property type="component" value="Unassembled WGS sequence"/>
</dbReference>
<evidence type="ECO:0000313" key="2">
    <source>
        <dbReference type="EMBL" id="SJN38484.1"/>
    </source>
</evidence>
<sequence>MDVSEDAADGAASVDGADDAASAVGTEPLASPPEPAGCVVAELCDAGDCVAEPASPLALAPPDVVP</sequence>
<keyword evidence="3" id="KW-1185">Reference proteome</keyword>
<organism evidence="2 3">
    <name type="scientific">Mycetocola reblochoni REB411</name>
    <dbReference type="NCBI Taxonomy" id="1255698"/>
    <lineage>
        <taxon>Bacteria</taxon>
        <taxon>Bacillati</taxon>
        <taxon>Actinomycetota</taxon>
        <taxon>Actinomycetes</taxon>
        <taxon>Micrococcales</taxon>
        <taxon>Microbacteriaceae</taxon>
        <taxon>Mycetocola</taxon>
    </lineage>
</organism>
<reference evidence="3" key="1">
    <citation type="submission" date="2017-02" db="EMBL/GenBank/DDBJ databases">
        <authorList>
            <person name="Dridi B."/>
        </authorList>
    </citation>
    <scope>NUCLEOTIDE SEQUENCE [LARGE SCALE GENOMIC DNA]</scope>
    <source>
        <strain evidence="3">EB411</strain>
    </source>
</reference>
<feature type="region of interest" description="Disordered" evidence="1">
    <location>
        <begin position="1"/>
        <end position="36"/>
    </location>
</feature>
<proteinExistence type="predicted"/>
<dbReference type="EMBL" id="FUKR01000061">
    <property type="protein sequence ID" value="SJN38484.1"/>
    <property type="molecule type" value="Genomic_DNA"/>
</dbReference>
<evidence type="ECO:0000313" key="3">
    <source>
        <dbReference type="Proteomes" id="UP000196778"/>
    </source>
</evidence>
<dbReference type="AlphaFoldDB" id="A0A1R4K2S4"/>
<gene>
    <name evidence="2" type="ORF">FM119_10950</name>
</gene>
<protein>
    <submittedName>
        <fullName evidence="2">Uncharacterized protein</fullName>
    </submittedName>
</protein>
<feature type="compositionally biased region" description="Low complexity" evidence="1">
    <location>
        <begin position="9"/>
        <end position="25"/>
    </location>
</feature>
<evidence type="ECO:0000256" key="1">
    <source>
        <dbReference type="SAM" id="MobiDB-lite"/>
    </source>
</evidence>